<comment type="caution">
    <text evidence="1">The sequence shown here is derived from an EMBL/GenBank/DDBJ whole genome shotgun (WGS) entry which is preliminary data.</text>
</comment>
<dbReference type="Proteomes" id="UP001054945">
    <property type="component" value="Unassembled WGS sequence"/>
</dbReference>
<gene>
    <name evidence="1" type="ORF">CEXT_115931</name>
</gene>
<dbReference type="AlphaFoldDB" id="A0AAV4WHA3"/>
<proteinExistence type="predicted"/>
<keyword evidence="2" id="KW-1185">Reference proteome</keyword>
<accession>A0AAV4WHA3</accession>
<reference evidence="1 2" key="1">
    <citation type="submission" date="2021-06" db="EMBL/GenBank/DDBJ databases">
        <title>Caerostris extrusa draft genome.</title>
        <authorList>
            <person name="Kono N."/>
            <person name="Arakawa K."/>
        </authorList>
    </citation>
    <scope>NUCLEOTIDE SEQUENCE [LARGE SCALE GENOMIC DNA]</scope>
</reference>
<dbReference type="EMBL" id="BPLR01016201">
    <property type="protein sequence ID" value="GIY82037.1"/>
    <property type="molecule type" value="Genomic_DNA"/>
</dbReference>
<organism evidence="1 2">
    <name type="scientific">Caerostris extrusa</name>
    <name type="common">Bark spider</name>
    <name type="synonym">Caerostris bankana</name>
    <dbReference type="NCBI Taxonomy" id="172846"/>
    <lineage>
        <taxon>Eukaryota</taxon>
        <taxon>Metazoa</taxon>
        <taxon>Ecdysozoa</taxon>
        <taxon>Arthropoda</taxon>
        <taxon>Chelicerata</taxon>
        <taxon>Arachnida</taxon>
        <taxon>Araneae</taxon>
        <taxon>Araneomorphae</taxon>
        <taxon>Entelegynae</taxon>
        <taxon>Araneoidea</taxon>
        <taxon>Araneidae</taxon>
        <taxon>Caerostris</taxon>
    </lineage>
</organism>
<sequence length="105" mass="12558">MWYFVTQRKTLPRDRPRKIFHFRSKPRLSCQSRSRKDELQRYHITPNKVTQCYQKSICKATSDGAKLTANTPITSLWRPRLRDMKPNNPTGRYELLELCSRWKSG</sequence>
<name>A0AAV4WHA3_CAEEX</name>
<evidence type="ECO:0000313" key="2">
    <source>
        <dbReference type="Proteomes" id="UP001054945"/>
    </source>
</evidence>
<protein>
    <submittedName>
        <fullName evidence="1">Uncharacterized protein</fullName>
    </submittedName>
</protein>
<evidence type="ECO:0000313" key="1">
    <source>
        <dbReference type="EMBL" id="GIY82037.1"/>
    </source>
</evidence>